<dbReference type="NCBIfam" id="TIGR00041">
    <property type="entry name" value="DTMP_kinase"/>
    <property type="match status" value="1"/>
</dbReference>
<evidence type="ECO:0000256" key="6">
    <source>
        <dbReference type="ARBA" id="ARBA00022727"/>
    </source>
</evidence>
<evidence type="ECO:0000256" key="8">
    <source>
        <dbReference type="ARBA" id="ARBA00022777"/>
    </source>
</evidence>
<dbReference type="AlphaFoldDB" id="A0AAV5QR61"/>
<dbReference type="InterPro" id="IPR018095">
    <property type="entry name" value="Thymidylate_kin_CS"/>
</dbReference>
<name>A0AAV5QR61_9ASCO</name>
<dbReference type="InterPro" id="IPR027417">
    <property type="entry name" value="P-loop_NTPase"/>
</dbReference>
<keyword evidence="6" id="KW-0545">Nucleotide biosynthesis</keyword>
<sequence>MSKRGSLILIEGLDRTGKSTQADLIVNEFENAGKKVELIKFPDRTTEIGKLINQFLVDKNFNLPKESIHLLFSANRWELKSQLLEKLLQGVNLIMDRYYYSGIAYSTANGLDFDWCKSPDIGLPKPDLVLFLTFKDNENVNKLKNRENYGEERYEITEFQQEVKKNFETFFNKEEKQRLQSSNSKADFEIVYVDNKTIEEVKTDVLGLVKKFIEVDNTNPVEYFQ</sequence>
<accession>A0AAV5QR61</accession>
<dbReference type="Proteomes" id="UP001360560">
    <property type="component" value="Unassembled WGS sequence"/>
</dbReference>
<organism evidence="11 12">
    <name type="scientific">Saccharomycopsis crataegensis</name>
    <dbReference type="NCBI Taxonomy" id="43959"/>
    <lineage>
        <taxon>Eukaryota</taxon>
        <taxon>Fungi</taxon>
        <taxon>Dikarya</taxon>
        <taxon>Ascomycota</taxon>
        <taxon>Saccharomycotina</taxon>
        <taxon>Saccharomycetes</taxon>
        <taxon>Saccharomycopsidaceae</taxon>
        <taxon>Saccharomycopsis</taxon>
    </lineage>
</organism>
<dbReference type="GO" id="GO:0004798">
    <property type="term" value="F:dTMP kinase activity"/>
    <property type="evidence" value="ECO:0007669"/>
    <property type="project" value="UniProtKB-EC"/>
</dbReference>
<dbReference type="SUPFAM" id="SSF52540">
    <property type="entry name" value="P-loop containing nucleoside triphosphate hydrolases"/>
    <property type="match status" value="1"/>
</dbReference>
<comment type="similarity">
    <text evidence="2">Belongs to the thymidylate kinase family.</text>
</comment>
<dbReference type="InterPro" id="IPR018094">
    <property type="entry name" value="Thymidylate_kinase"/>
</dbReference>
<evidence type="ECO:0000313" key="11">
    <source>
        <dbReference type="EMBL" id="GMM37041.1"/>
    </source>
</evidence>
<evidence type="ECO:0000256" key="9">
    <source>
        <dbReference type="ARBA" id="ARBA00022840"/>
    </source>
</evidence>
<keyword evidence="12" id="KW-1185">Reference proteome</keyword>
<reference evidence="11 12" key="1">
    <citation type="journal article" date="2023" name="Elife">
        <title>Identification of key yeast species and microbe-microbe interactions impacting larval growth of Drosophila in the wild.</title>
        <authorList>
            <person name="Mure A."/>
            <person name="Sugiura Y."/>
            <person name="Maeda R."/>
            <person name="Honda K."/>
            <person name="Sakurai N."/>
            <person name="Takahashi Y."/>
            <person name="Watada M."/>
            <person name="Katoh T."/>
            <person name="Gotoh A."/>
            <person name="Gotoh Y."/>
            <person name="Taniguchi I."/>
            <person name="Nakamura K."/>
            <person name="Hayashi T."/>
            <person name="Katayama T."/>
            <person name="Uemura T."/>
            <person name="Hattori Y."/>
        </authorList>
    </citation>
    <scope>NUCLEOTIDE SEQUENCE [LARGE SCALE GENOMIC DNA]</scope>
    <source>
        <strain evidence="11 12">SC-9</strain>
    </source>
</reference>
<dbReference type="GO" id="GO:0005739">
    <property type="term" value="C:mitochondrion"/>
    <property type="evidence" value="ECO:0007669"/>
    <property type="project" value="TreeGrafter"/>
</dbReference>
<evidence type="ECO:0000256" key="4">
    <source>
        <dbReference type="ARBA" id="ARBA00017144"/>
    </source>
</evidence>
<keyword evidence="9" id="KW-0067">ATP-binding</keyword>
<dbReference type="EMBL" id="BTFZ01000011">
    <property type="protein sequence ID" value="GMM37041.1"/>
    <property type="molecule type" value="Genomic_DNA"/>
</dbReference>
<dbReference type="GO" id="GO:0005634">
    <property type="term" value="C:nucleus"/>
    <property type="evidence" value="ECO:0007669"/>
    <property type="project" value="TreeGrafter"/>
</dbReference>
<evidence type="ECO:0000256" key="5">
    <source>
        <dbReference type="ARBA" id="ARBA00022679"/>
    </source>
</evidence>
<feature type="domain" description="Thymidylate kinase-like" evidence="10">
    <location>
        <begin position="10"/>
        <end position="185"/>
    </location>
</feature>
<proteinExistence type="inferred from homology"/>
<dbReference type="Pfam" id="PF02223">
    <property type="entry name" value="Thymidylate_kin"/>
    <property type="match status" value="1"/>
</dbReference>
<comment type="caution">
    <text evidence="11">The sequence shown here is derived from an EMBL/GenBank/DDBJ whole genome shotgun (WGS) entry which is preliminary data.</text>
</comment>
<evidence type="ECO:0000256" key="3">
    <source>
        <dbReference type="ARBA" id="ARBA00012980"/>
    </source>
</evidence>
<gene>
    <name evidence="11" type="ORF">DASC09_043660</name>
</gene>
<dbReference type="GO" id="GO:0005829">
    <property type="term" value="C:cytosol"/>
    <property type="evidence" value="ECO:0007669"/>
    <property type="project" value="TreeGrafter"/>
</dbReference>
<evidence type="ECO:0000259" key="10">
    <source>
        <dbReference type="Pfam" id="PF02223"/>
    </source>
</evidence>
<protein>
    <recommendedName>
        <fullName evidence="4">Thymidylate kinase</fullName>
        <ecNumber evidence="3">2.7.4.9</ecNumber>
    </recommendedName>
</protein>
<keyword evidence="7" id="KW-0547">Nucleotide-binding</keyword>
<dbReference type="HAMAP" id="MF_00165">
    <property type="entry name" value="Thymidylate_kinase"/>
    <property type="match status" value="1"/>
</dbReference>
<dbReference type="PROSITE" id="PS01331">
    <property type="entry name" value="THYMIDYLATE_KINASE"/>
    <property type="match status" value="1"/>
</dbReference>
<evidence type="ECO:0000256" key="1">
    <source>
        <dbReference type="ARBA" id="ARBA00004992"/>
    </source>
</evidence>
<dbReference type="GO" id="GO:0004550">
    <property type="term" value="F:nucleoside diphosphate kinase activity"/>
    <property type="evidence" value="ECO:0007669"/>
    <property type="project" value="TreeGrafter"/>
</dbReference>
<dbReference type="Gene3D" id="3.40.50.300">
    <property type="entry name" value="P-loop containing nucleotide triphosphate hydrolases"/>
    <property type="match status" value="1"/>
</dbReference>
<dbReference type="GO" id="GO:0006235">
    <property type="term" value="P:dTTP biosynthetic process"/>
    <property type="evidence" value="ECO:0007669"/>
    <property type="project" value="TreeGrafter"/>
</dbReference>
<dbReference type="GeneID" id="90075016"/>
<dbReference type="PANTHER" id="PTHR10344">
    <property type="entry name" value="THYMIDYLATE KINASE"/>
    <property type="match status" value="1"/>
</dbReference>
<evidence type="ECO:0000256" key="2">
    <source>
        <dbReference type="ARBA" id="ARBA00009776"/>
    </source>
</evidence>
<evidence type="ECO:0000256" key="7">
    <source>
        <dbReference type="ARBA" id="ARBA00022741"/>
    </source>
</evidence>
<evidence type="ECO:0000313" key="12">
    <source>
        <dbReference type="Proteomes" id="UP001360560"/>
    </source>
</evidence>
<dbReference type="InterPro" id="IPR039430">
    <property type="entry name" value="Thymidylate_kin-like_dom"/>
</dbReference>
<dbReference type="FunFam" id="3.40.50.300:FF:000679">
    <property type="entry name" value="Thymidylate kinase"/>
    <property type="match status" value="1"/>
</dbReference>
<dbReference type="RefSeq" id="XP_064854037.1">
    <property type="nucleotide sequence ID" value="XM_064997965.1"/>
</dbReference>
<comment type="pathway">
    <text evidence="1">Pyrimidine metabolism; dTTP biosynthesis.</text>
</comment>
<keyword evidence="5" id="KW-0808">Transferase</keyword>
<dbReference type="CDD" id="cd01672">
    <property type="entry name" value="TMPK"/>
    <property type="match status" value="1"/>
</dbReference>
<dbReference type="PANTHER" id="PTHR10344:SF1">
    <property type="entry name" value="THYMIDYLATE KINASE"/>
    <property type="match status" value="1"/>
</dbReference>
<keyword evidence="8 11" id="KW-0418">Kinase</keyword>
<dbReference type="EC" id="2.7.4.9" evidence="3"/>
<dbReference type="GO" id="GO:0006233">
    <property type="term" value="P:dTDP biosynthetic process"/>
    <property type="evidence" value="ECO:0007669"/>
    <property type="project" value="InterPro"/>
</dbReference>
<dbReference type="GO" id="GO:0006227">
    <property type="term" value="P:dUDP biosynthetic process"/>
    <property type="evidence" value="ECO:0007669"/>
    <property type="project" value="TreeGrafter"/>
</dbReference>
<dbReference type="GO" id="GO:0005524">
    <property type="term" value="F:ATP binding"/>
    <property type="evidence" value="ECO:0007669"/>
    <property type="project" value="UniProtKB-KW"/>
</dbReference>